<evidence type="ECO:0000256" key="5">
    <source>
        <dbReference type="SAM" id="MobiDB-lite"/>
    </source>
</evidence>
<evidence type="ECO:0000313" key="8">
    <source>
        <dbReference type="Proteomes" id="UP000003111"/>
    </source>
</evidence>
<keyword evidence="3" id="KW-0547">Nucleotide-binding</keyword>
<proteinExistence type="inferred from homology"/>
<dbReference type="InterPro" id="IPR050153">
    <property type="entry name" value="Metal_Ion_Import_ABC"/>
</dbReference>
<evidence type="ECO:0000256" key="4">
    <source>
        <dbReference type="ARBA" id="ARBA00022840"/>
    </source>
</evidence>
<dbReference type="InterPro" id="IPR003439">
    <property type="entry name" value="ABC_transporter-like_ATP-bd"/>
</dbReference>
<keyword evidence="2" id="KW-0813">Transport</keyword>
<dbReference type="PROSITE" id="PS50893">
    <property type="entry name" value="ABC_TRANSPORTER_2"/>
    <property type="match status" value="1"/>
</dbReference>
<comment type="similarity">
    <text evidence="1">Belongs to the ABC transporter superfamily.</text>
</comment>
<dbReference type="InterPro" id="IPR003593">
    <property type="entry name" value="AAA+_ATPase"/>
</dbReference>
<dbReference type="eggNOG" id="COG1121">
    <property type="taxonomic scope" value="Bacteria"/>
</dbReference>
<dbReference type="PANTHER" id="PTHR42734:SF5">
    <property type="entry name" value="IRON TRANSPORT SYSTEM ATP-BINDING PROTEIN HI_0361-RELATED"/>
    <property type="match status" value="1"/>
</dbReference>
<sequence>MTDPDEAPALRIRGLDVDLAGRPVLRQVDLDVSRGELVALLGANGSGKSTIVRSAVGLVPRRSGTIELFGTPLESFTHRHRLGYVPQRSSEASGVPASVREVVMSGRLSLRRFLGPARRADRDAVEAAVAKVGLGDHLTTPVTELSGGQHQRALIARALVTDPDLLVMDEPTAGVDQANTEALADLLATFTAAGGAVLLVEHELGPLRPVVDRAVVVDRGRITFAGVPAAAPEDDAHGHPHSGAPPRLSPFPGEAII</sequence>
<dbReference type="SUPFAM" id="SSF52540">
    <property type="entry name" value="P-loop containing nucleoside triphosphate hydrolases"/>
    <property type="match status" value="1"/>
</dbReference>
<evidence type="ECO:0000256" key="3">
    <source>
        <dbReference type="ARBA" id="ARBA00022741"/>
    </source>
</evidence>
<evidence type="ECO:0000256" key="1">
    <source>
        <dbReference type="ARBA" id="ARBA00005417"/>
    </source>
</evidence>
<keyword evidence="4 7" id="KW-0067">ATP-binding</keyword>
<dbReference type="Gene3D" id="3.40.50.300">
    <property type="entry name" value="P-loop containing nucleotide triphosphate hydrolases"/>
    <property type="match status" value="1"/>
</dbReference>
<name>E2SD22_9ACTN</name>
<organism evidence="7 8">
    <name type="scientific">Aeromicrobium marinum DSM 15272</name>
    <dbReference type="NCBI Taxonomy" id="585531"/>
    <lineage>
        <taxon>Bacteria</taxon>
        <taxon>Bacillati</taxon>
        <taxon>Actinomycetota</taxon>
        <taxon>Actinomycetes</taxon>
        <taxon>Propionibacteriales</taxon>
        <taxon>Nocardioidaceae</taxon>
        <taxon>Aeromicrobium</taxon>
    </lineage>
</organism>
<dbReference type="GO" id="GO:0005524">
    <property type="term" value="F:ATP binding"/>
    <property type="evidence" value="ECO:0007669"/>
    <property type="project" value="UniProtKB-KW"/>
</dbReference>
<evidence type="ECO:0000259" key="6">
    <source>
        <dbReference type="PROSITE" id="PS50893"/>
    </source>
</evidence>
<dbReference type="HOGENOM" id="CLU_000604_1_11_11"/>
<dbReference type="OrthoDB" id="5296765at2"/>
<evidence type="ECO:0000313" key="7">
    <source>
        <dbReference type="EMBL" id="EFQ83125.1"/>
    </source>
</evidence>
<evidence type="ECO:0000256" key="2">
    <source>
        <dbReference type="ARBA" id="ARBA00022448"/>
    </source>
</evidence>
<accession>E2SD22</accession>
<dbReference type="RefSeq" id="WP_007077426.1">
    <property type="nucleotide sequence ID" value="NZ_CM001024.1"/>
</dbReference>
<dbReference type="STRING" id="585531.HMPREF0063_12334"/>
<feature type="region of interest" description="Disordered" evidence="5">
    <location>
        <begin position="229"/>
        <end position="257"/>
    </location>
</feature>
<gene>
    <name evidence="7" type="ORF">HMPREF0063_12334</name>
</gene>
<dbReference type="Proteomes" id="UP000003111">
    <property type="component" value="Unassembled WGS sequence"/>
</dbReference>
<dbReference type="InterPro" id="IPR027417">
    <property type="entry name" value="P-loop_NTPase"/>
</dbReference>
<dbReference type="AlphaFoldDB" id="E2SD22"/>
<dbReference type="GO" id="GO:0016887">
    <property type="term" value="F:ATP hydrolysis activity"/>
    <property type="evidence" value="ECO:0007669"/>
    <property type="project" value="InterPro"/>
</dbReference>
<keyword evidence="8" id="KW-1185">Reference proteome</keyword>
<protein>
    <submittedName>
        <fullName evidence="7">ABC transporter, ATP-binding protein</fullName>
    </submittedName>
</protein>
<feature type="domain" description="ABC transporter" evidence="6">
    <location>
        <begin position="10"/>
        <end position="244"/>
    </location>
</feature>
<dbReference type="Pfam" id="PF00005">
    <property type="entry name" value="ABC_tran"/>
    <property type="match status" value="1"/>
</dbReference>
<reference evidence="7" key="1">
    <citation type="submission" date="2010-08" db="EMBL/GenBank/DDBJ databases">
        <authorList>
            <person name="Muzny D."/>
            <person name="Qin X."/>
            <person name="Buhay C."/>
            <person name="Dugan-Rocha S."/>
            <person name="Ding Y."/>
            <person name="Chen G."/>
            <person name="Hawes A."/>
            <person name="Holder M."/>
            <person name="Jhangiani S."/>
            <person name="Johnson A."/>
            <person name="Khan Z."/>
            <person name="Li Z."/>
            <person name="Liu W."/>
            <person name="Liu X."/>
            <person name="Perez L."/>
            <person name="Shen H."/>
            <person name="Wang Q."/>
            <person name="Watt J."/>
            <person name="Xi L."/>
            <person name="Xin Y."/>
            <person name="Zhou J."/>
            <person name="Deng J."/>
            <person name="Jiang H."/>
            <person name="Liu Y."/>
            <person name="Qu J."/>
            <person name="Song X.-Z."/>
            <person name="Zhang L."/>
            <person name="Villasana D."/>
            <person name="Johnson A."/>
            <person name="Liu J."/>
            <person name="Liyanage D."/>
            <person name="Lorensuhewa L."/>
            <person name="Robinson T."/>
            <person name="Song A."/>
            <person name="Song B.-B."/>
            <person name="Dinh H."/>
            <person name="Thornton R."/>
            <person name="Coyle M."/>
            <person name="Francisco L."/>
            <person name="Jackson L."/>
            <person name="Javaid M."/>
            <person name="Korchina V."/>
            <person name="Kovar C."/>
            <person name="Mata R."/>
            <person name="Mathew T."/>
            <person name="Ngo R."/>
            <person name="Nguyen L."/>
            <person name="Nguyen N."/>
            <person name="Okwuonu G."/>
            <person name="Ongeri F."/>
            <person name="Pham C."/>
            <person name="Simmons D."/>
            <person name="Wilczek-Boney K."/>
            <person name="Hale W."/>
            <person name="Jakkamsetti A."/>
            <person name="Pham P."/>
            <person name="Ruth R."/>
            <person name="San Lucas F."/>
            <person name="Warren J."/>
            <person name="Zhang J."/>
            <person name="Zhao Z."/>
            <person name="Zhou C."/>
            <person name="Zhu D."/>
            <person name="Lee S."/>
            <person name="Bess C."/>
            <person name="Blankenburg K."/>
            <person name="Forbes L."/>
            <person name="Fu Q."/>
            <person name="Gubbala S."/>
            <person name="Hirani K."/>
            <person name="Jayaseelan J.C."/>
            <person name="Lara F."/>
            <person name="Munidasa M."/>
            <person name="Palculict T."/>
            <person name="Patil S."/>
            <person name="Pu L.-L."/>
            <person name="Saada N."/>
            <person name="Tang L."/>
            <person name="Weissenberger G."/>
            <person name="Zhu Y."/>
            <person name="Hemphill L."/>
            <person name="Shang Y."/>
            <person name="Youmans B."/>
            <person name="Ayvaz T."/>
            <person name="Ross M."/>
            <person name="Santibanez J."/>
            <person name="Aqrawi P."/>
            <person name="Gross S."/>
            <person name="Joshi V."/>
            <person name="Fowler G."/>
            <person name="Nazareth L."/>
            <person name="Reid J."/>
            <person name="Worley K."/>
            <person name="Petrosino J."/>
            <person name="Highlander S."/>
            <person name="Gibbs R."/>
        </authorList>
    </citation>
    <scope>NUCLEOTIDE SEQUENCE [LARGE SCALE GENOMIC DNA]</scope>
    <source>
        <strain evidence="7">DSM 15272</strain>
    </source>
</reference>
<comment type="caution">
    <text evidence="7">The sequence shown here is derived from an EMBL/GenBank/DDBJ whole genome shotgun (WGS) entry which is preliminary data.</text>
</comment>
<dbReference type="PANTHER" id="PTHR42734">
    <property type="entry name" value="METAL TRANSPORT SYSTEM ATP-BINDING PROTEIN TM_0124-RELATED"/>
    <property type="match status" value="1"/>
</dbReference>
<dbReference type="SMART" id="SM00382">
    <property type="entry name" value="AAA"/>
    <property type="match status" value="1"/>
</dbReference>
<dbReference type="EMBL" id="ACLF03000006">
    <property type="protein sequence ID" value="EFQ83125.1"/>
    <property type="molecule type" value="Genomic_DNA"/>
</dbReference>